<evidence type="ECO:0000256" key="7">
    <source>
        <dbReference type="ARBA" id="ARBA00022989"/>
    </source>
</evidence>
<reference evidence="12 13" key="1">
    <citation type="submission" date="2015-03" db="EMBL/GenBank/DDBJ databases">
        <title>Genomic characterization of Dehalococcoides mccartyi strain 11a5, an unusal plasmid-containing chloroethene dechlorinator.</title>
        <authorList>
            <person name="Zhao S."/>
            <person name="Ding C."/>
            <person name="He J."/>
        </authorList>
    </citation>
    <scope>NUCLEOTIDE SEQUENCE [LARGE SCALE GENOMIC DNA]</scope>
    <source>
        <strain evidence="12 13">11a5</strain>
    </source>
</reference>
<evidence type="ECO:0000256" key="6">
    <source>
        <dbReference type="ARBA" id="ARBA00022927"/>
    </source>
</evidence>
<evidence type="ECO:0000313" key="13">
    <source>
        <dbReference type="Proteomes" id="UP000076394"/>
    </source>
</evidence>
<keyword evidence="7 10" id="KW-1133">Transmembrane helix</keyword>
<dbReference type="PANTHER" id="PTHR43386:SF24">
    <property type="entry name" value="OLIGOPEPTIDE TRANSPORT SYSTEM PERMEASE PROTEIN AMID"/>
    <property type="match status" value="1"/>
</dbReference>
<dbReference type="GO" id="GO:0055085">
    <property type="term" value="P:transmembrane transport"/>
    <property type="evidence" value="ECO:0007669"/>
    <property type="project" value="InterPro"/>
</dbReference>
<feature type="transmembrane region" description="Helical" evidence="10">
    <location>
        <begin position="38"/>
        <end position="60"/>
    </location>
</feature>
<dbReference type="InterPro" id="IPR050366">
    <property type="entry name" value="BP-dependent_transpt_permease"/>
</dbReference>
<evidence type="ECO:0000256" key="1">
    <source>
        <dbReference type="ARBA" id="ARBA00004651"/>
    </source>
</evidence>
<comment type="similarity">
    <text evidence="9">Belongs to the binding-protein-dependent transport system permease family. OppBC subfamily.</text>
</comment>
<dbReference type="AlphaFoldDB" id="A0A142VBS0"/>
<feature type="transmembrane region" description="Helical" evidence="10">
    <location>
        <begin position="263"/>
        <end position="291"/>
    </location>
</feature>
<evidence type="ECO:0000256" key="9">
    <source>
        <dbReference type="ARBA" id="ARBA00024202"/>
    </source>
</evidence>
<keyword evidence="8 10" id="KW-0472">Membrane</keyword>
<dbReference type="EMBL" id="CP011127">
    <property type="protein sequence ID" value="AMU86787.1"/>
    <property type="molecule type" value="Genomic_DNA"/>
</dbReference>
<dbReference type="PROSITE" id="PS50928">
    <property type="entry name" value="ABC_TM1"/>
    <property type="match status" value="1"/>
</dbReference>
<feature type="transmembrane region" description="Helical" evidence="10">
    <location>
        <begin position="163"/>
        <end position="181"/>
    </location>
</feature>
<evidence type="ECO:0000256" key="2">
    <source>
        <dbReference type="ARBA" id="ARBA00022448"/>
    </source>
</evidence>
<evidence type="ECO:0000256" key="3">
    <source>
        <dbReference type="ARBA" id="ARBA00022475"/>
    </source>
</evidence>
<dbReference type="OrthoDB" id="9776213at2"/>
<evidence type="ECO:0000256" key="8">
    <source>
        <dbReference type="ARBA" id="ARBA00023136"/>
    </source>
</evidence>
<evidence type="ECO:0000313" key="12">
    <source>
        <dbReference type="EMBL" id="AMU86787.1"/>
    </source>
</evidence>
<dbReference type="Pfam" id="PF12911">
    <property type="entry name" value="OppC_N"/>
    <property type="match status" value="1"/>
</dbReference>
<evidence type="ECO:0000256" key="10">
    <source>
        <dbReference type="RuleBase" id="RU363032"/>
    </source>
</evidence>
<comment type="subcellular location">
    <subcellularLocation>
        <location evidence="1 10">Cell membrane</location>
        <topology evidence="1 10">Multi-pass membrane protein</topology>
    </subcellularLocation>
</comment>
<accession>A0A142VBS0</accession>
<dbReference type="GO" id="GO:0015833">
    <property type="term" value="P:peptide transport"/>
    <property type="evidence" value="ECO:0007669"/>
    <property type="project" value="UniProtKB-KW"/>
</dbReference>
<dbReference type="InterPro" id="IPR035906">
    <property type="entry name" value="MetI-like_sf"/>
</dbReference>
<keyword evidence="4 10" id="KW-0812">Transmembrane</keyword>
<dbReference type="GO" id="GO:0005886">
    <property type="term" value="C:plasma membrane"/>
    <property type="evidence" value="ECO:0007669"/>
    <property type="project" value="UniProtKB-SubCell"/>
</dbReference>
<evidence type="ECO:0000256" key="4">
    <source>
        <dbReference type="ARBA" id="ARBA00022692"/>
    </source>
</evidence>
<organism evidence="12 13">
    <name type="scientific">Dehalococcoides mccartyi</name>
    <dbReference type="NCBI Taxonomy" id="61435"/>
    <lineage>
        <taxon>Bacteria</taxon>
        <taxon>Bacillati</taxon>
        <taxon>Chloroflexota</taxon>
        <taxon>Dehalococcoidia</taxon>
        <taxon>Dehalococcoidales</taxon>
        <taxon>Dehalococcoidaceae</taxon>
        <taxon>Dehalococcoides</taxon>
    </lineage>
</organism>
<dbReference type="Proteomes" id="UP000076394">
    <property type="component" value="Chromosome"/>
</dbReference>
<proteinExistence type="inferred from homology"/>
<dbReference type="Gene3D" id="1.10.3720.10">
    <property type="entry name" value="MetI-like"/>
    <property type="match status" value="1"/>
</dbReference>
<keyword evidence="3" id="KW-1003">Cell membrane</keyword>
<feature type="transmembrane region" description="Helical" evidence="10">
    <location>
        <begin position="138"/>
        <end position="157"/>
    </location>
</feature>
<evidence type="ECO:0000259" key="11">
    <source>
        <dbReference type="PROSITE" id="PS50928"/>
    </source>
</evidence>
<name>A0A142VBS0_9CHLR</name>
<dbReference type="PANTHER" id="PTHR43386">
    <property type="entry name" value="OLIGOPEPTIDE TRANSPORT SYSTEM PERMEASE PROTEIN APPC"/>
    <property type="match status" value="1"/>
</dbReference>
<dbReference type="Pfam" id="PF00528">
    <property type="entry name" value="BPD_transp_1"/>
    <property type="match status" value="1"/>
</dbReference>
<evidence type="ECO:0000256" key="5">
    <source>
        <dbReference type="ARBA" id="ARBA00022856"/>
    </source>
</evidence>
<keyword evidence="6" id="KW-0653">Protein transport</keyword>
<feature type="transmembrane region" description="Helical" evidence="10">
    <location>
        <begin position="103"/>
        <end position="126"/>
    </location>
</feature>
<dbReference type="RefSeq" id="WP_011309494.1">
    <property type="nucleotide sequence ID" value="NZ_AP024514.1"/>
</dbReference>
<dbReference type="SUPFAM" id="SSF161098">
    <property type="entry name" value="MetI-like"/>
    <property type="match status" value="1"/>
</dbReference>
<dbReference type="PATRIC" id="fig|61435.13.peg.976"/>
<gene>
    <name evidence="12" type="ORF">Dm11a5_0961</name>
</gene>
<sequence length="301" mass="32787">MFDLFYRAKKEVTEPETSSRQHHTLWGDAWVRLRRNKLAVLGGSIILLLALAAIFAPLYLKYDFATQNYDAILVGPSTEHLLGTDELGRDVFSRLIYGARTSLAVGLFTQLVVLMVGLPIGAIAAAAGGRVDNLLMRFVDIMYAFPDILLIILLRAIFGGSIFMIFLAIGLVAWVGIARLVRGQILSVKQRDFVAAARAMGGSGAYVTLRHLLPNSLGPIIVAITFNIPRAIFAEAALSYIGIGVRPPTPSWGTMIADGNNVIYAAPYLVIFPAIAIAILMLSFTFLGDGLRDALDPRLRR</sequence>
<dbReference type="CDD" id="cd06261">
    <property type="entry name" value="TM_PBP2"/>
    <property type="match status" value="1"/>
</dbReference>
<protein>
    <submittedName>
        <fullName evidence="12">Oligopeptide transport system permease protein</fullName>
    </submittedName>
</protein>
<keyword evidence="5" id="KW-0571">Peptide transport</keyword>
<keyword evidence="2 10" id="KW-0813">Transport</keyword>
<dbReference type="GO" id="GO:0015031">
    <property type="term" value="P:protein transport"/>
    <property type="evidence" value="ECO:0007669"/>
    <property type="project" value="UniProtKB-KW"/>
</dbReference>
<dbReference type="InterPro" id="IPR000515">
    <property type="entry name" value="MetI-like"/>
</dbReference>
<dbReference type="InterPro" id="IPR025966">
    <property type="entry name" value="OppC_N"/>
</dbReference>
<feature type="domain" description="ABC transmembrane type-1" evidence="11">
    <location>
        <begin position="99"/>
        <end position="288"/>
    </location>
</feature>